<evidence type="ECO:0000313" key="8">
    <source>
        <dbReference type="Proteomes" id="UP000321901"/>
    </source>
</evidence>
<gene>
    <name evidence="7" type="ORF">SLU01_19860</name>
</gene>
<feature type="transmembrane region" description="Helical" evidence="6">
    <location>
        <begin position="164"/>
        <end position="184"/>
    </location>
</feature>
<dbReference type="GO" id="GO:0022857">
    <property type="term" value="F:transmembrane transporter activity"/>
    <property type="evidence" value="ECO:0007669"/>
    <property type="project" value="InterPro"/>
</dbReference>
<feature type="transmembrane region" description="Helical" evidence="6">
    <location>
        <begin position="12"/>
        <end position="33"/>
    </location>
</feature>
<keyword evidence="5 6" id="KW-0472">Membrane</keyword>
<comment type="subcellular location">
    <subcellularLocation>
        <location evidence="1">Cell membrane</location>
        <topology evidence="1">Multi-pass membrane protein</topology>
    </subcellularLocation>
</comment>
<feature type="transmembrane region" description="Helical" evidence="6">
    <location>
        <begin position="136"/>
        <end position="158"/>
    </location>
</feature>
<feature type="transmembrane region" description="Helical" evidence="6">
    <location>
        <begin position="251"/>
        <end position="271"/>
    </location>
</feature>
<comment type="caution">
    <text evidence="7">The sequence shown here is derived from an EMBL/GenBank/DDBJ whole genome shotgun (WGS) entry which is preliminary data.</text>
</comment>
<keyword evidence="3 6" id="KW-0812">Transmembrane</keyword>
<evidence type="ECO:0000256" key="2">
    <source>
        <dbReference type="ARBA" id="ARBA00022475"/>
    </source>
</evidence>
<evidence type="ECO:0000313" key="7">
    <source>
        <dbReference type="EMBL" id="GEN83674.1"/>
    </source>
</evidence>
<dbReference type="PANTHER" id="PTHR23513:SF19">
    <property type="entry name" value="MAJOR FACILITATOR SUPERFAMILY (MFS) PROFILE DOMAIN-CONTAINING PROTEIN"/>
    <property type="match status" value="1"/>
</dbReference>
<dbReference type="EMBL" id="BJYL01000024">
    <property type="protein sequence ID" value="GEN83674.1"/>
    <property type="molecule type" value="Genomic_DNA"/>
</dbReference>
<feature type="transmembrane region" description="Helical" evidence="6">
    <location>
        <begin position="342"/>
        <end position="365"/>
    </location>
</feature>
<evidence type="ECO:0000256" key="6">
    <source>
        <dbReference type="SAM" id="Phobius"/>
    </source>
</evidence>
<evidence type="ECO:0000256" key="5">
    <source>
        <dbReference type="ARBA" id="ARBA00023136"/>
    </source>
</evidence>
<keyword evidence="4 6" id="KW-1133">Transmembrane helix</keyword>
<reference evidence="7 8" key="1">
    <citation type="submission" date="2019-07" db="EMBL/GenBank/DDBJ databases">
        <title>Whole genome shotgun sequence of Sporosarcina luteola NBRC 105378.</title>
        <authorList>
            <person name="Hosoyama A."/>
            <person name="Uohara A."/>
            <person name="Ohji S."/>
            <person name="Ichikawa N."/>
        </authorList>
    </citation>
    <scope>NUCLEOTIDE SEQUENCE [LARGE SCALE GENOMIC DNA]</scope>
    <source>
        <strain evidence="7 8">NBRC 105378</strain>
    </source>
</reference>
<dbReference type="AlphaFoldDB" id="A0A511Z8D4"/>
<dbReference type="InterPro" id="IPR036259">
    <property type="entry name" value="MFS_trans_sf"/>
</dbReference>
<dbReference type="Proteomes" id="UP000321901">
    <property type="component" value="Unassembled WGS sequence"/>
</dbReference>
<feature type="transmembrane region" description="Helical" evidence="6">
    <location>
        <begin position="371"/>
        <end position="389"/>
    </location>
</feature>
<organism evidence="7 8">
    <name type="scientific">Sporosarcina luteola</name>
    <dbReference type="NCBI Taxonomy" id="582850"/>
    <lineage>
        <taxon>Bacteria</taxon>
        <taxon>Bacillati</taxon>
        <taxon>Bacillota</taxon>
        <taxon>Bacilli</taxon>
        <taxon>Bacillales</taxon>
        <taxon>Caryophanaceae</taxon>
        <taxon>Sporosarcina</taxon>
    </lineage>
</organism>
<dbReference type="InterPro" id="IPR011701">
    <property type="entry name" value="MFS"/>
</dbReference>
<dbReference type="CDD" id="cd06173">
    <property type="entry name" value="MFS_MefA_like"/>
    <property type="match status" value="1"/>
</dbReference>
<sequence>MKNRSFRLLWMSQALANSGDIFYIVGLISVLYSLTESPFILALVPFFNMFGRFVSGLFSPLLINRYPLKQLLVYSQFFKTVALGMLALLISLLVPVVPVVLAFVLMIAFLDGWATPASQSMLPRLVPPHELVKANSFFSIVYETINLGGWAIGGLLVAFLGGQWVIVFTVGCYTASTILLLYIVDATRFTGKEASTRRADELTEGWKTIWRHPLYRSLHILIAFEAIANVVWIASILYVFVAEVLQKSEAWWGYINTSFFIGMLLGGILFSRFASWGETKLKPVLLISSFGICIITFLFGYTQIGWLSLIIVCFSGIFQQLKGIATDTFLQKNATPEELPKIYAAQSTIVSLLFAIGSLVFGMLAEVVDVRITYLLAASLLFIASVHTYRQRRYLSLEK</sequence>
<keyword evidence="8" id="KW-1185">Reference proteome</keyword>
<accession>A0A511Z8D4</accession>
<dbReference type="GO" id="GO:0005886">
    <property type="term" value="C:plasma membrane"/>
    <property type="evidence" value="ECO:0007669"/>
    <property type="project" value="UniProtKB-SubCell"/>
</dbReference>
<dbReference type="PANTHER" id="PTHR23513">
    <property type="entry name" value="INTEGRAL MEMBRANE EFFLUX PROTEIN-RELATED"/>
    <property type="match status" value="1"/>
</dbReference>
<dbReference type="OrthoDB" id="2351575at2"/>
<dbReference type="RefSeq" id="WP_147057802.1">
    <property type="nucleotide sequence ID" value="NZ_BJYL01000024.1"/>
</dbReference>
<name>A0A511Z8D4_9BACL</name>
<evidence type="ECO:0000256" key="1">
    <source>
        <dbReference type="ARBA" id="ARBA00004651"/>
    </source>
</evidence>
<proteinExistence type="predicted"/>
<dbReference type="Pfam" id="PF07690">
    <property type="entry name" value="MFS_1"/>
    <property type="match status" value="1"/>
</dbReference>
<evidence type="ECO:0000256" key="4">
    <source>
        <dbReference type="ARBA" id="ARBA00022989"/>
    </source>
</evidence>
<feature type="transmembrane region" description="Helical" evidence="6">
    <location>
        <begin position="218"/>
        <end position="239"/>
    </location>
</feature>
<evidence type="ECO:0000256" key="3">
    <source>
        <dbReference type="ARBA" id="ARBA00022692"/>
    </source>
</evidence>
<dbReference type="Gene3D" id="1.20.1250.20">
    <property type="entry name" value="MFS general substrate transporter like domains"/>
    <property type="match status" value="1"/>
</dbReference>
<dbReference type="SUPFAM" id="SSF103473">
    <property type="entry name" value="MFS general substrate transporter"/>
    <property type="match status" value="1"/>
</dbReference>
<keyword evidence="2" id="KW-1003">Cell membrane</keyword>
<protein>
    <submittedName>
        <fullName evidence="7">MFS transporter</fullName>
    </submittedName>
</protein>
<feature type="transmembrane region" description="Helical" evidence="6">
    <location>
        <begin position="283"/>
        <end position="301"/>
    </location>
</feature>